<accession>A0A9Q9ANR3</accession>
<reference evidence="2" key="1">
    <citation type="submission" date="2022-06" db="EMBL/GenBank/DDBJ databases">
        <title>Complete genome sequences of two strains of the flax pathogen Septoria linicola.</title>
        <authorList>
            <person name="Lapalu N."/>
            <person name="Simon A."/>
            <person name="Demenou B."/>
            <person name="Paumier D."/>
            <person name="Guillot M.-P."/>
            <person name="Gout L."/>
            <person name="Valade R."/>
        </authorList>
    </citation>
    <scope>NUCLEOTIDE SEQUENCE</scope>
    <source>
        <strain evidence="2">SE15195</strain>
    </source>
</reference>
<keyword evidence="1" id="KW-0732">Signal</keyword>
<protein>
    <submittedName>
        <fullName evidence="2">Uncharacterized protein</fullName>
    </submittedName>
</protein>
<feature type="signal peptide" evidence="1">
    <location>
        <begin position="1"/>
        <end position="19"/>
    </location>
</feature>
<keyword evidence="3" id="KW-1185">Reference proteome</keyword>
<proteinExistence type="predicted"/>
<dbReference type="Proteomes" id="UP001056384">
    <property type="component" value="Chromosome 4"/>
</dbReference>
<gene>
    <name evidence="2" type="ORF">Slin15195_G062010</name>
</gene>
<evidence type="ECO:0000313" key="3">
    <source>
        <dbReference type="Proteomes" id="UP001056384"/>
    </source>
</evidence>
<name>A0A9Q9ANR3_9PEZI</name>
<evidence type="ECO:0000256" key="1">
    <source>
        <dbReference type="SAM" id="SignalP"/>
    </source>
</evidence>
<dbReference type="AlphaFoldDB" id="A0A9Q9ANR3"/>
<feature type="chain" id="PRO_5040481053" evidence="1">
    <location>
        <begin position="20"/>
        <end position="177"/>
    </location>
</feature>
<dbReference type="EMBL" id="CP099421">
    <property type="protein sequence ID" value="USW52882.1"/>
    <property type="molecule type" value="Genomic_DNA"/>
</dbReference>
<organism evidence="2 3">
    <name type="scientific">Septoria linicola</name>
    <dbReference type="NCBI Taxonomy" id="215465"/>
    <lineage>
        <taxon>Eukaryota</taxon>
        <taxon>Fungi</taxon>
        <taxon>Dikarya</taxon>
        <taxon>Ascomycota</taxon>
        <taxon>Pezizomycotina</taxon>
        <taxon>Dothideomycetes</taxon>
        <taxon>Dothideomycetidae</taxon>
        <taxon>Mycosphaerellales</taxon>
        <taxon>Mycosphaerellaceae</taxon>
        <taxon>Septoria</taxon>
    </lineage>
</organism>
<sequence>MKFFSLVPAFLCLATGAIAAPAPTAADSLVVKRDAYSALQALDTEVKQRRAVIESAVSSMTASSAAAQNATSKATIEQEMQAMTAAFRQTTSAIQADPTNDGLFPLGVLLVGIIDAVVAGGDLIGATDLVDAAMSLVFQLVFDGLLGEGAGALLSLLESILSTGAPDVPVDPRPTPA</sequence>
<evidence type="ECO:0000313" key="2">
    <source>
        <dbReference type="EMBL" id="USW52882.1"/>
    </source>
</evidence>